<keyword evidence="3" id="KW-1185">Reference proteome</keyword>
<feature type="signal peptide" evidence="1">
    <location>
        <begin position="1"/>
        <end position="22"/>
    </location>
</feature>
<organism evidence="2 3">
    <name type="scientific">Candidatus Nucleicultrix amoebiphila FS5</name>
    <dbReference type="NCBI Taxonomy" id="1414854"/>
    <lineage>
        <taxon>Bacteria</taxon>
        <taxon>Pseudomonadati</taxon>
        <taxon>Pseudomonadota</taxon>
        <taxon>Alphaproteobacteria</taxon>
        <taxon>Holosporales</taxon>
        <taxon>Candidatus Nucleicultricaceae</taxon>
        <taxon>Candidatus Nucleicultrix</taxon>
    </lineage>
</organism>
<dbReference type="Proteomes" id="UP000237351">
    <property type="component" value="Chromosome"/>
</dbReference>
<dbReference type="KEGG" id="naf:GQ61_05425"/>
<sequence length="560" mass="64057">MKNFWCVIIFCLSLIFSYEAQATLQPPLIKEVLPFLKEQQKLNGTQFRLQGSYSGFPNMFPQFMLYSLAQPDLSLELVERNEVTFRELKIGFKHNEFNPEIHVISAGDGNPLTGETPLRILFWLVPSDGIRDGDKQILENLTKKDPNLVVFMINSYDKSISKDPLSASALTGAIHQMHLMNELFDEHHKSLVPISTLDVVGLSYGTIPAIGVLPLSPIYQKIRSAAGFSKLPEESPVDRYYGVYPTFPLVFAPDFKVNGKIRLLTSEGEDQWFSNKYLSPYEKFAKRAGVDIRIERTLQGGHDSIDISTVDLNAWERAKKRFPNLSNIVTWMRVSVEDLSKVSLVKVTELEKEKYKIMTDFVQGFINELGKEEGLLHQEIRQRTEASPSLEETLPDFKLWTKDQIMKAYALNSFKKLNGETFKQEDFEEKLERADVKRGMLDMGKKVFVDVLTNLRDLETELRGEKRDKELGEKRRALTNTLSSYGKALAYTFFEREHTIELTSPTPIVAMTGQNPDNGTHAELDEWEWFLSVPETITFGVEKTRHCGDRGLVEDFLSRK</sequence>
<protein>
    <recommendedName>
        <fullName evidence="4">Alpha/beta hydrolase</fullName>
    </recommendedName>
</protein>
<evidence type="ECO:0008006" key="4">
    <source>
        <dbReference type="Google" id="ProtNLM"/>
    </source>
</evidence>
<keyword evidence="1" id="KW-0732">Signal</keyword>
<evidence type="ECO:0000256" key="1">
    <source>
        <dbReference type="SAM" id="SignalP"/>
    </source>
</evidence>
<dbReference type="RefSeq" id="WP_085784317.1">
    <property type="nucleotide sequence ID" value="NZ_CP008743.1"/>
</dbReference>
<evidence type="ECO:0000313" key="2">
    <source>
        <dbReference type="EMBL" id="ARN84822.1"/>
    </source>
</evidence>
<dbReference type="STRING" id="1414854.GQ61_05425"/>
<name>A0A1W6N4T0_9PROT</name>
<gene>
    <name evidence="2" type="ORF">GQ61_05425</name>
</gene>
<proteinExistence type="predicted"/>
<reference evidence="2 3" key="1">
    <citation type="submission" date="2014-06" db="EMBL/GenBank/DDBJ databases">
        <title>The genome of the endonuclear symbiont Nucleicultrix amoebiphila.</title>
        <authorList>
            <person name="Schulz F."/>
            <person name="Horn M."/>
        </authorList>
    </citation>
    <scope>NUCLEOTIDE SEQUENCE [LARGE SCALE GENOMIC DNA]</scope>
    <source>
        <strain evidence="2 3">FS5</strain>
    </source>
</reference>
<dbReference type="AlphaFoldDB" id="A0A1W6N4T0"/>
<dbReference type="EMBL" id="CP008743">
    <property type="protein sequence ID" value="ARN84822.1"/>
    <property type="molecule type" value="Genomic_DNA"/>
</dbReference>
<feature type="chain" id="PRO_5010884499" description="Alpha/beta hydrolase" evidence="1">
    <location>
        <begin position="23"/>
        <end position="560"/>
    </location>
</feature>
<accession>A0A1W6N4T0</accession>
<evidence type="ECO:0000313" key="3">
    <source>
        <dbReference type="Proteomes" id="UP000237351"/>
    </source>
</evidence>